<name>A0A8J3YZY2_9ACTN</name>
<organism evidence="1 2">
    <name type="scientific">Virgisporangium aurantiacum</name>
    <dbReference type="NCBI Taxonomy" id="175570"/>
    <lineage>
        <taxon>Bacteria</taxon>
        <taxon>Bacillati</taxon>
        <taxon>Actinomycetota</taxon>
        <taxon>Actinomycetes</taxon>
        <taxon>Micromonosporales</taxon>
        <taxon>Micromonosporaceae</taxon>
        <taxon>Virgisporangium</taxon>
    </lineage>
</organism>
<dbReference type="AlphaFoldDB" id="A0A8J3YZY2"/>
<reference evidence="1" key="1">
    <citation type="submission" date="2021-01" db="EMBL/GenBank/DDBJ databases">
        <title>Whole genome shotgun sequence of Virgisporangium aurantiacum NBRC 16421.</title>
        <authorList>
            <person name="Komaki H."/>
            <person name="Tamura T."/>
        </authorList>
    </citation>
    <scope>NUCLEOTIDE SEQUENCE</scope>
    <source>
        <strain evidence="1">NBRC 16421</strain>
    </source>
</reference>
<proteinExistence type="predicted"/>
<keyword evidence="2" id="KW-1185">Reference proteome</keyword>
<dbReference type="EMBL" id="BOPG01000009">
    <property type="protein sequence ID" value="GIJ53778.1"/>
    <property type="molecule type" value="Genomic_DNA"/>
</dbReference>
<dbReference type="RefSeq" id="WP_203988267.1">
    <property type="nucleotide sequence ID" value="NZ_BOPG01000009.1"/>
</dbReference>
<dbReference type="Proteomes" id="UP000612585">
    <property type="component" value="Unassembled WGS sequence"/>
</dbReference>
<comment type="caution">
    <text evidence="1">The sequence shown here is derived from an EMBL/GenBank/DDBJ whole genome shotgun (WGS) entry which is preliminary data.</text>
</comment>
<sequence>MKLRKPRLWITIGAVLWAIFLVAAGTWSARNGEPTVREQTTIVEALPTVDRAVAAVVTAAAGPRAVVGVGGYERTESACDAGNRTGERYHRVATVFVTPGTEGDLVDRVAAALPRDWDALVRRGGDLHELRADAGFYVRVTGSVVAPGEARFTADTGCRIRGGTLPQPPAAGSPPSAADLLARLGVAGAGQASFAVRCASRSELSAITVSAPRPSGPLAGALPAGVEPIVKREDLLVFTAGGVGYAVRLRAENVQVTAASGCQ</sequence>
<protein>
    <submittedName>
        <fullName evidence="1">Uncharacterized protein</fullName>
    </submittedName>
</protein>
<gene>
    <name evidence="1" type="ORF">Vau01_012940</name>
</gene>
<evidence type="ECO:0000313" key="2">
    <source>
        <dbReference type="Proteomes" id="UP000612585"/>
    </source>
</evidence>
<accession>A0A8J3YZY2</accession>
<evidence type="ECO:0000313" key="1">
    <source>
        <dbReference type="EMBL" id="GIJ53778.1"/>
    </source>
</evidence>